<proteinExistence type="inferred from homology"/>
<dbReference type="EMBL" id="PGOL01045282">
    <property type="protein sequence ID" value="PKH47839.1"/>
    <property type="molecule type" value="Genomic_DNA"/>
</dbReference>
<dbReference type="GO" id="GO:0004497">
    <property type="term" value="F:monooxygenase activity"/>
    <property type="evidence" value="ECO:0007669"/>
    <property type="project" value="UniProtKB-KW"/>
</dbReference>
<gene>
    <name evidence="9" type="ORF">CDL15_Pgr011494</name>
    <name evidence="10" type="ORF">CRG98_050424</name>
</gene>
<evidence type="ECO:0000256" key="5">
    <source>
        <dbReference type="ARBA" id="ARBA00023002"/>
    </source>
</evidence>
<evidence type="ECO:0000256" key="7">
    <source>
        <dbReference type="ARBA" id="ARBA00023033"/>
    </source>
</evidence>
<evidence type="ECO:0000256" key="4">
    <source>
        <dbReference type="ARBA" id="ARBA00022723"/>
    </source>
</evidence>
<comment type="caution">
    <text evidence="9">The sequence shown here is derived from an EMBL/GenBank/DDBJ whole genome shotgun (WGS) entry which is preliminary data.</text>
</comment>
<comment type="cofactor">
    <cofactor evidence="1 8">
        <name>heme</name>
        <dbReference type="ChEBI" id="CHEBI:30413"/>
    </cofactor>
</comment>
<dbReference type="GO" id="GO:0005506">
    <property type="term" value="F:iron ion binding"/>
    <property type="evidence" value="ECO:0007669"/>
    <property type="project" value="InterPro"/>
</dbReference>
<keyword evidence="6 8" id="KW-0408">Iron</keyword>
<dbReference type="InterPro" id="IPR002401">
    <property type="entry name" value="Cyt_P450_E_grp-I"/>
</dbReference>
<sequence length="502" mass="57274">MEFSHHFLLLLLFTILLPILAIFLLRHRIWCNCHICTAYQTSSWASDFPNLSDWYTHLLRTSPTQTIHIHIIGNTVTANPAVVEHILRARFDNYPKGKKFSRILGDLLGMGIFNVDGPAWDFQRKHASMELGSVSIRTFAFETVKGEIEQRLLPLLSSFAGKVGPESEALLDLQEVFQRFSFDNVCNFSFGFDPGCLDLSLPISPFADSFDLASKLSAERALVVSPIVWKIKRLLNVGSERRLRDAVAVVKALAMDVIEHKRKLGFSEHGDLLSRFMGCVSDEVYLRDIVMSFVLAGRDTMASAMTAFFWLIRARLDIVSRIRKEADNIIRNRNGQAFPSFDQLKEMHYLQATVYESLRLYPPVQFDSKFASEDDELPDGTFVSRGTRVMYHPYAMGRMEKIWGPDCMEFRPERWLDENGKFVHQNPYKYPVFQAGVRVCLGKEMAIVEMKMVALSVLWEFDVVVIAPISELRFEPGLTAFVRGGLKVLIKKRDTAPNNKNI</sequence>
<dbReference type="EMBL" id="MTKT01005817">
    <property type="protein sequence ID" value="OWM64040.1"/>
    <property type="molecule type" value="Genomic_DNA"/>
</dbReference>
<dbReference type="InterPro" id="IPR036396">
    <property type="entry name" value="Cyt_P450_sf"/>
</dbReference>
<dbReference type="Gene3D" id="1.10.630.10">
    <property type="entry name" value="Cytochrome P450"/>
    <property type="match status" value="1"/>
</dbReference>
<name>A0A218VVC9_PUNGR</name>
<keyword evidence="4 8" id="KW-0479">Metal-binding</keyword>
<protein>
    <submittedName>
        <fullName evidence="9">Uncharacterized protein</fullName>
    </submittedName>
</protein>
<dbReference type="PRINTS" id="PR00385">
    <property type="entry name" value="P450"/>
</dbReference>
<organism evidence="9 11">
    <name type="scientific">Punica granatum</name>
    <name type="common">Pomegranate</name>
    <dbReference type="NCBI Taxonomy" id="22663"/>
    <lineage>
        <taxon>Eukaryota</taxon>
        <taxon>Viridiplantae</taxon>
        <taxon>Streptophyta</taxon>
        <taxon>Embryophyta</taxon>
        <taxon>Tracheophyta</taxon>
        <taxon>Spermatophyta</taxon>
        <taxon>Magnoliopsida</taxon>
        <taxon>eudicotyledons</taxon>
        <taxon>Gunneridae</taxon>
        <taxon>Pentapetalae</taxon>
        <taxon>rosids</taxon>
        <taxon>malvids</taxon>
        <taxon>Myrtales</taxon>
        <taxon>Lythraceae</taxon>
        <taxon>Punica</taxon>
    </lineage>
</organism>
<dbReference type="SUPFAM" id="SSF48264">
    <property type="entry name" value="Cytochrome P450"/>
    <property type="match status" value="1"/>
</dbReference>
<keyword evidence="5" id="KW-0560">Oxidoreductase</keyword>
<dbReference type="GO" id="GO:0016705">
    <property type="term" value="F:oxidoreductase activity, acting on paired donors, with incorporation or reduction of molecular oxygen"/>
    <property type="evidence" value="ECO:0007669"/>
    <property type="project" value="InterPro"/>
</dbReference>
<dbReference type="OrthoDB" id="1470350at2759"/>
<evidence type="ECO:0000313" key="9">
    <source>
        <dbReference type="EMBL" id="OWM64040.1"/>
    </source>
</evidence>
<accession>A0A218VVC9</accession>
<reference evidence="10 12" key="3">
    <citation type="submission" date="2017-11" db="EMBL/GenBank/DDBJ databases">
        <title>De-novo sequencing of pomegranate (Punica granatum L.) genome.</title>
        <authorList>
            <person name="Akparov Z."/>
            <person name="Amiraslanov A."/>
            <person name="Hajiyeva S."/>
            <person name="Abbasov M."/>
            <person name="Kaur K."/>
            <person name="Hamwieh A."/>
            <person name="Solovyev V."/>
            <person name="Salamov A."/>
            <person name="Braich B."/>
            <person name="Kosarev P."/>
            <person name="Mahmoud A."/>
            <person name="Hajiyev E."/>
            <person name="Babayeva S."/>
            <person name="Izzatullayeva V."/>
            <person name="Mammadov A."/>
            <person name="Mammadov A."/>
            <person name="Sharifova S."/>
            <person name="Ojaghi J."/>
            <person name="Eynullazada K."/>
            <person name="Bayramov B."/>
            <person name="Abdulazimova A."/>
            <person name="Shahmuradov I."/>
        </authorList>
    </citation>
    <scope>NUCLEOTIDE SEQUENCE [LARGE SCALE GENOMIC DNA]</scope>
    <source>
        <strain evidence="10">AG2017</strain>
        <strain evidence="12">cv. AG2017</strain>
        <tissue evidence="10">Leaf</tissue>
    </source>
</reference>
<dbReference type="CDD" id="cd11064">
    <property type="entry name" value="CYP86A"/>
    <property type="match status" value="1"/>
</dbReference>
<dbReference type="Pfam" id="PF00067">
    <property type="entry name" value="p450"/>
    <property type="match status" value="1"/>
</dbReference>
<evidence type="ECO:0000313" key="12">
    <source>
        <dbReference type="Proteomes" id="UP000233551"/>
    </source>
</evidence>
<dbReference type="AlphaFoldDB" id="A0A218VVC9"/>
<dbReference type="InterPro" id="IPR001128">
    <property type="entry name" value="Cyt_P450"/>
</dbReference>
<keyword evidence="12" id="KW-1185">Reference proteome</keyword>
<dbReference type="PRINTS" id="PR00463">
    <property type="entry name" value="EP450I"/>
</dbReference>
<dbReference type="GeneID" id="116194927"/>
<keyword evidence="3 8" id="KW-0349">Heme</keyword>
<evidence type="ECO:0000313" key="10">
    <source>
        <dbReference type="EMBL" id="PKH47839.1"/>
    </source>
</evidence>
<evidence type="ECO:0000256" key="1">
    <source>
        <dbReference type="ARBA" id="ARBA00001971"/>
    </source>
</evidence>
<evidence type="ECO:0000256" key="8">
    <source>
        <dbReference type="PIRSR" id="PIRSR602401-1"/>
    </source>
</evidence>
<reference evidence="9" key="2">
    <citation type="submission" date="2017-06" db="EMBL/GenBank/DDBJ databases">
        <title>The pomegranate genome and the genomics of punicalagin biosynthesis.</title>
        <authorList>
            <person name="Xu C."/>
        </authorList>
    </citation>
    <scope>NUCLEOTIDE SEQUENCE [LARGE SCALE GENOMIC DNA]</scope>
    <source>
        <tissue evidence="9">Fresh leaf</tissue>
    </source>
</reference>
<evidence type="ECO:0000256" key="3">
    <source>
        <dbReference type="ARBA" id="ARBA00022617"/>
    </source>
</evidence>
<comment type="similarity">
    <text evidence="2">Belongs to the cytochrome P450 family.</text>
</comment>
<reference evidence="11" key="1">
    <citation type="journal article" date="2017" name="Plant J.">
        <title>The pomegranate (Punica granatum L.) genome and the genomics of punicalagin biosynthesis.</title>
        <authorList>
            <person name="Qin G."/>
            <person name="Xu C."/>
            <person name="Ming R."/>
            <person name="Tang H."/>
            <person name="Guyot R."/>
            <person name="Kramer E.M."/>
            <person name="Hu Y."/>
            <person name="Yi X."/>
            <person name="Qi Y."/>
            <person name="Xu X."/>
            <person name="Gao Z."/>
            <person name="Pan H."/>
            <person name="Jian J."/>
            <person name="Tian Y."/>
            <person name="Yue Z."/>
            <person name="Xu Y."/>
        </authorList>
    </citation>
    <scope>NUCLEOTIDE SEQUENCE [LARGE SCALE GENOMIC DNA]</scope>
    <source>
        <strain evidence="11">cv. Dabenzi</strain>
    </source>
</reference>
<keyword evidence="7" id="KW-0503">Monooxygenase</keyword>
<dbReference type="PANTHER" id="PTHR24296">
    <property type="entry name" value="CYTOCHROME P450"/>
    <property type="match status" value="1"/>
</dbReference>
<dbReference type="GO" id="GO:0020037">
    <property type="term" value="F:heme binding"/>
    <property type="evidence" value="ECO:0007669"/>
    <property type="project" value="InterPro"/>
</dbReference>
<evidence type="ECO:0000313" key="11">
    <source>
        <dbReference type="Proteomes" id="UP000197138"/>
    </source>
</evidence>
<dbReference type="Proteomes" id="UP000233551">
    <property type="component" value="Unassembled WGS sequence"/>
</dbReference>
<evidence type="ECO:0000256" key="2">
    <source>
        <dbReference type="ARBA" id="ARBA00010617"/>
    </source>
</evidence>
<dbReference type="Proteomes" id="UP000197138">
    <property type="component" value="Unassembled WGS sequence"/>
</dbReference>
<evidence type="ECO:0000256" key="6">
    <source>
        <dbReference type="ARBA" id="ARBA00023004"/>
    </source>
</evidence>
<feature type="binding site" description="axial binding residue" evidence="8">
    <location>
        <position position="440"/>
    </location>
    <ligand>
        <name>heme</name>
        <dbReference type="ChEBI" id="CHEBI:30413"/>
    </ligand>
    <ligandPart>
        <name>Fe</name>
        <dbReference type="ChEBI" id="CHEBI:18248"/>
    </ligandPart>
</feature>
<dbReference type="STRING" id="22663.A0A218VVC9"/>